<gene>
    <name evidence="2" type="ORF">P0Y65_16670</name>
</gene>
<name>A0AAJ5VS49_9HYPH</name>
<dbReference type="PANTHER" id="PTHR33840:SF1">
    <property type="entry name" value="TLE1 PHOSPHOLIPASE DOMAIN-CONTAINING PROTEIN"/>
    <property type="match status" value="1"/>
</dbReference>
<dbReference type="InterPro" id="IPR018712">
    <property type="entry name" value="Tle1-like_cat"/>
</dbReference>
<organism evidence="2 3">
    <name type="scientific">Candidatus Devosia phytovorans</name>
    <dbReference type="NCBI Taxonomy" id="3121372"/>
    <lineage>
        <taxon>Bacteria</taxon>
        <taxon>Pseudomonadati</taxon>
        <taxon>Pseudomonadota</taxon>
        <taxon>Alphaproteobacteria</taxon>
        <taxon>Hyphomicrobiales</taxon>
        <taxon>Devosiaceae</taxon>
        <taxon>Devosia</taxon>
    </lineage>
</organism>
<evidence type="ECO:0000313" key="3">
    <source>
        <dbReference type="Proteomes" id="UP001217476"/>
    </source>
</evidence>
<feature type="domain" description="T6SS Phospholipase effector Tle1-like catalytic" evidence="1">
    <location>
        <begin position="2"/>
        <end position="289"/>
    </location>
</feature>
<proteinExistence type="predicted"/>
<sequence length="384" mass="42164">MKRLAIFCDGTWNRMAADEPTNVLLAAQAVLSTGAKKVPQVVHYNEGVGTSFVVNEWVETRLAGAFGWSLFDKVADAYRFLIFNYEPGDEIFIFGFSRGAFTARSLGGLLRKCGIIPRASGRDIKKAFDFYQLKAVAPDDDQAQQFRMTYSPQTLAKDEDRAWRVAHGADPAQVAATPLLDIRYIGVWDTVEALGLPKHLHLSNLTGRIGAYEFHDARLSSTVHSARHAVATDEMRRSFEPTLWDNLPLLNGATGKLYEQMWFPGNHGSVGGGGSIRGLSDNALLWILEGAQKQGLAFDPALITLAQGRIDNAAPLSNVTKEAGPLDWIYRKAPRPAPAPGDVLAPATIARMQTDDAYRPEPLKAWWPGQPITIGNRRRSGPLP</sequence>
<evidence type="ECO:0000313" key="2">
    <source>
        <dbReference type="EMBL" id="WEK03806.1"/>
    </source>
</evidence>
<dbReference type="PANTHER" id="PTHR33840">
    <property type="match status" value="1"/>
</dbReference>
<reference evidence="2" key="1">
    <citation type="submission" date="2023-03" db="EMBL/GenBank/DDBJ databases">
        <title>Andean soil-derived lignocellulolytic bacterial consortium as a source of novel taxa and putative plastic-active enzymes.</title>
        <authorList>
            <person name="Diaz-Garcia L."/>
            <person name="Chuvochina M."/>
            <person name="Feuerriegel G."/>
            <person name="Bunk B."/>
            <person name="Sproer C."/>
            <person name="Streit W.R."/>
            <person name="Rodriguez L.M."/>
            <person name="Overmann J."/>
            <person name="Jimenez D.J."/>
        </authorList>
    </citation>
    <scope>NUCLEOTIDE SEQUENCE</scope>
    <source>
        <strain evidence="2">MAG 4196</strain>
    </source>
</reference>
<dbReference type="Proteomes" id="UP001217476">
    <property type="component" value="Chromosome"/>
</dbReference>
<dbReference type="EMBL" id="CP119312">
    <property type="protein sequence ID" value="WEK03806.1"/>
    <property type="molecule type" value="Genomic_DNA"/>
</dbReference>
<evidence type="ECO:0000259" key="1">
    <source>
        <dbReference type="Pfam" id="PF09994"/>
    </source>
</evidence>
<accession>A0AAJ5VS49</accession>
<protein>
    <submittedName>
        <fullName evidence="2">DUF2235 domain-containing protein</fullName>
    </submittedName>
</protein>
<dbReference type="AlphaFoldDB" id="A0AAJ5VS49"/>
<dbReference type="Pfam" id="PF09994">
    <property type="entry name" value="T6SS_Tle1-like_cat"/>
    <property type="match status" value="1"/>
</dbReference>